<gene>
    <name evidence="2" type="ORF">H257_19457</name>
</gene>
<dbReference type="VEuPathDB" id="FungiDB:H257_19457"/>
<sequence length="84" mass="9008">MTSPLRHSTLPSTPRLTAGSPAVLSMSTPTLLSGHVEATTCVLCHQDLGMALRKCSRCSNTFHHMCAIEIAETQGWSEAPEGQE</sequence>
<feature type="compositionally biased region" description="Polar residues" evidence="1">
    <location>
        <begin position="1"/>
        <end position="15"/>
    </location>
</feature>
<evidence type="ECO:0000313" key="2">
    <source>
        <dbReference type="EMBL" id="ETV63614.1"/>
    </source>
</evidence>
<dbReference type="EMBL" id="KI913736">
    <property type="protein sequence ID" value="ETV63614.1"/>
    <property type="molecule type" value="Genomic_DNA"/>
</dbReference>
<feature type="region of interest" description="Disordered" evidence="1">
    <location>
        <begin position="1"/>
        <end position="21"/>
    </location>
</feature>
<feature type="non-terminal residue" evidence="2">
    <location>
        <position position="84"/>
    </location>
</feature>
<reference evidence="2" key="1">
    <citation type="submission" date="2013-12" db="EMBL/GenBank/DDBJ databases">
        <title>The Genome Sequence of Aphanomyces astaci APO3.</title>
        <authorList>
            <consortium name="The Broad Institute Genomics Platform"/>
            <person name="Russ C."/>
            <person name="Tyler B."/>
            <person name="van West P."/>
            <person name="Dieguez-Uribeondo J."/>
            <person name="Young S.K."/>
            <person name="Zeng Q."/>
            <person name="Gargeya S."/>
            <person name="Fitzgerald M."/>
            <person name="Abouelleil A."/>
            <person name="Alvarado L."/>
            <person name="Chapman S.B."/>
            <person name="Gainer-Dewar J."/>
            <person name="Goldberg J."/>
            <person name="Griggs A."/>
            <person name="Gujja S."/>
            <person name="Hansen M."/>
            <person name="Howarth C."/>
            <person name="Imamovic A."/>
            <person name="Ireland A."/>
            <person name="Larimer J."/>
            <person name="McCowan C."/>
            <person name="Murphy C."/>
            <person name="Pearson M."/>
            <person name="Poon T.W."/>
            <person name="Priest M."/>
            <person name="Roberts A."/>
            <person name="Saif S."/>
            <person name="Shea T."/>
            <person name="Sykes S."/>
            <person name="Wortman J."/>
            <person name="Nusbaum C."/>
            <person name="Birren B."/>
        </authorList>
    </citation>
    <scope>NUCLEOTIDE SEQUENCE [LARGE SCALE GENOMIC DNA]</scope>
    <source>
        <strain evidence="2">APO3</strain>
    </source>
</reference>
<dbReference type="GeneID" id="20821453"/>
<evidence type="ECO:0000256" key="1">
    <source>
        <dbReference type="SAM" id="MobiDB-lite"/>
    </source>
</evidence>
<accession>W4F9N7</accession>
<dbReference type="RefSeq" id="XP_009846902.1">
    <property type="nucleotide sequence ID" value="XM_009848600.1"/>
</dbReference>
<proteinExistence type="predicted"/>
<name>W4F9N7_APHAT</name>
<protein>
    <submittedName>
        <fullName evidence="2">Uncharacterized protein</fullName>
    </submittedName>
</protein>
<organism evidence="2">
    <name type="scientific">Aphanomyces astaci</name>
    <name type="common">Crayfish plague agent</name>
    <dbReference type="NCBI Taxonomy" id="112090"/>
    <lineage>
        <taxon>Eukaryota</taxon>
        <taxon>Sar</taxon>
        <taxon>Stramenopiles</taxon>
        <taxon>Oomycota</taxon>
        <taxon>Saprolegniomycetes</taxon>
        <taxon>Saprolegniales</taxon>
        <taxon>Verrucalvaceae</taxon>
        <taxon>Aphanomyces</taxon>
    </lineage>
</organism>
<dbReference type="AlphaFoldDB" id="W4F9N7"/>